<dbReference type="Proteomes" id="UP000192132">
    <property type="component" value="Unassembled WGS sequence"/>
</dbReference>
<dbReference type="SUPFAM" id="SSF52317">
    <property type="entry name" value="Class I glutamine amidotransferase-like"/>
    <property type="match status" value="1"/>
</dbReference>
<dbReference type="OrthoDB" id="9813383at2"/>
<evidence type="ECO:0000313" key="2">
    <source>
        <dbReference type="EMBL" id="ONG39317.1"/>
    </source>
</evidence>
<dbReference type="PROSITE" id="PS51273">
    <property type="entry name" value="GATASE_TYPE_1"/>
    <property type="match status" value="1"/>
</dbReference>
<gene>
    <name evidence="2" type="ORF">BKE30_09825</name>
</gene>
<dbReference type="STRING" id="1907941.BKE30_09825"/>
<dbReference type="GO" id="GO:0005829">
    <property type="term" value="C:cytosol"/>
    <property type="evidence" value="ECO:0007669"/>
    <property type="project" value="TreeGrafter"/>
</dbReference>
<dbReference type="GO" id="GO:0016740">
    <property type="term" value="F:transferase activity"/>
    <property type="evidence" value="ECO:0007669"/>
    <property type="project" value="UniProtKB-KW"/>
</dbReference>
<dbReference type="PANTHER" id="PTHR42695:SF5">
    <property type="entry name" value="GLUTAMINE AMIDOTRANSFERASE YLR126C-RELATED"/>
    <property type="match status" value="1"/>
</dbReference>
<dbReference type="EMBL" id="MLCN01000024">
    <property type="protein sequence ID" value="ONG39317.1"/>
    <property type="molecule type" value="Genomic_DNA"/>
</dbReference>
<dbReference type="AlphaFoldDB" id="A0A1S8CT07"/>
<sequence>MRVHVLQHVAFEGLGCIEEWVQSRQATLSFTRFFSDHENSLPATDLFDLLIVLGGPMSVNDQTEYPWLAQEKVFIQQAIAARKPVLGICLGAQLIAYSLGAPVYRNRLKEIGWFAVEAMPNLPESAFAFPAQATVFHWHGETFDLPAGTIHLAKSAGCQHQAFQYQDYVIGLQFHLETTTDTAAQIVAHCADELAEELSKDQPYTQDDAQIVALTPQYSNAVNGLMNEILDFLAQAI</sequence>
<name>A0A1S8CT07_9GAMM</name>
<evidence type="ECO:0000259" key="1">
    <source>
        <dbReference type="Pfam" id="PF00117"/>
    </source>
</evidence>
<reference evidence="2 3" key="1">
    <citation type="submission" date="2016-10" db="EMBL/GenBank/DDBJ databases">
        <title>Draft Genome sequence of Alkanindiges sp. strain H1.</title>
        <authorList>
            <person name="Subhash Y."/>
            <person name="Lee S."/>
        </authorList>
    </citation>
    <scope>NUCLEOTIDE SEQUENCE [LARGE SCALE GENOMIC DNA]</scope>
    <source>
        <strain evidence="2 3">H1</strain>
    </source>
</reference>
<evidence type="ECO:0000313" key="3">
    <source>
        <dbReference type="Proteomes" id="UP000192132"/>
    </source>
</evidence>
<accession>A0A1S8CT07</accession>
<organism evidence="2 3">
    <name type="scientific">Alkanindiges hydrocarboniclasticus</name>
    <dbReference type="NCBI Taxonomy" id="1907941"/>
    <lineage>
        <taxon>Bacteria</taxon>
        <taxon>Pseudomonadati</taxon>
        <taxon>Pseudomonadota</taxon>
        <taxon>Gammaproteobacteria</taxon>
        <taxon>Moraxellales</taxon>
        <taxon>Moraxellaceae</taxon>
        <taxon>Alkanindiges</taxon>
    </lineage>
</organism>
<protein>
    <submittedName>
        <fullName evidence="2">Amidotransferase</fullName>
    </submittedName>
</protein>
<keyword evidence="2" id="KW-0808">Transferase</keyword>
<dbReference type="PANTHER" id="PTHR42695">
    <property type="entry name" value="GLUTAMINE AMIDOTRANSFERASE YLR126C-RELATED"/>
    <property type="match status" value="1"/>
</dbReference>
<dbReference type="Gene3D" id="3.40.50.880">
    <property type="match status" value="1"/>
</dbReference>
<dbReference type="InterPro" id="IPR017926">
    <property type="entry name" value="GATASE"/>
</dbReference>
<dbReference type="CDD" id="cd01741">
    <property type="entry name" value="GATase1_1"/>
    <property type="match status" value="1"/>
</dbReference>
<keyword evidence="3" id="KW-1185">Reference proteome</keyword>
<proteinExistence type="predicted"/>
<dbReference type="InterPro" id="IPR044992">
    <property type="entry name" value="ChyE-like"/>
</dbReference>
<dbReference type="RefSeq" id="WP_076878447.1">
    <property type="nucleotide sequence ID" value="NZ_MLCN01000024.1"/>
</dbReference>
<dbReference type="Pfam" id="PF00117">
    <property type="entry name" value="GATase"/>
    <property type="match status" value="1"/>
</dbReference>
<feature type="domain" description="Glutamine amidotransferase" evidence="1">
    <location>
        <begin position="23"/>
        <end position="183"/>
    </location>
</feature>
<dbReference type="InterPro" id="IPR029062">
    <property type="entry name" value="Class_I_gatase-like"/>
</dbReference>
<comment type="caution">
    <text evidence="2">The sequence shown here is derived from an EMBL/GenBank/DDBJ whole genome shotgun (WGS) entry which is preliminary data.</text>
</comment>
<dbReference type="FunFam" id="3.40.50.880:FF:000033">
    <property type="entry name" value="Glutamine amidotransferase class-I"/>
    <property type="match status" value="1"/>
</dbReference>